<protein>
    <submittedName>
        <fullName evidence="1">Uncharacterized protein</fullName>
    </submittedName>
</protein>
<evidence type="ECO:0000313" key="2">
    <source>
        <dbReference type="Proteomes" id="UP000832034"/>
    </source>
</evidence>
<dbReference type="Proteomes" id="UP000832034">
    <property type="component" value="Chromosome"/>
</dbReference>
<keyword evidence="2" id="KW-1185">Reference proteome</keyword>
<reference evidence="1" key="1">
    <citation type="submission" date="2021-12" db="EMBL/GenBank/DDBJ databases">
        <authorList>
            <person name="Veyrier F.J."/>
        </authorList>
    </citation>
    <scope>NUCLEOTIDE SEQUENCE</scope>
    <source>
        <strain evidence="1">SAG 1488-6</strain>
    </source>
</reference>
<sequence>MSGLLHQLLNQLHAQLEAKYMDVSLTVQQLPWVLQVADDLMTQGIQSVCVRFNHDLKAIIVTNVTAEAVKNALANYEQYYCHNDTNEQIAVIEKDGEVVNGYTKLIVICTEFEVNHDH</sequence>
<gene>
    <name evidence="1" type="ORF">LVJ81_06110</name>
</gene>
<evidence type="ECO:0000313" key="1">
    <source>
        <dbReference type="EMBL" id="UOO93595.1"/>
    </source>
</evidence>
<accession>A0ABY4ECW4</accession>
<proteinExistence type="predicted"/>
<dbReference type="RefSeq" id="WP_155970399.1">
    <property type="nucleotide sequence ID" value="NZ_CP091512.1"/>
</dbReference>
<name>A0ABY4ECW4_VITST</name>
<dbReference type="EMBL" id="CP091512">
    <property type="protein sequence ID" value="UOO93595.1"/>
    <property type="molecule type" value="Genomic_DNA"/>
</dbReference>
<reference evidence="1" key="2">
    <citation type="journal article" date="2022" name="Res Sq">
        <title>Evolution of multicellular longitudinally dividing oral cavity symbionts (Neisseriaceae).</title>
        <authorList>
            <person name="Nyongesa S."/>
            <person name="Weber P."/>
            <person name="Bernet E."/>
            <person name="Pullido F."/>
            <person name="Nieckarz M."/>
            <person name="Delaby M."/>
            <person name="Nieves C."/>
            <person name="Viehboeck T."/>
            <person name="Krause N."/>
            <person name="Rivera-Millot A."/>
            <person name="Nakamura A."/>
            <person name="Vischer N."/>
            <person name="VanNieuwenhze M."/>
            <person name="Brun Y."/>
            <person name="Cava F."/>
            <person name="Bulgheresi S."/>
            <person name="Veyrier F."/>
        </authorList>
    </citation>
    <scope>NUCLEOTIDE SEQUENCE</scope>
    <source>
        <strain evidence="1">SAG 1488-6</strain>
    </source>
</reference>
<organism evidence="1 2">
    <name type="scientific">Vitreoscilla stercoraria</name>
    <dbReference type="NCBI Taxonomy" id="61"/>
    <lineage>
        <taxon>Bacteria</taxon>
        <taxon>Pseudomonadati</taxon>
        <taxon>Pseudomonadota</taxon>
        <taxon>Betaproteobacteria</taxon>
        <taxon>Neisseriales</taxon>
        <taxon>Neisseriaceae</taxon>
        <taxon>Vitreoscilla</taxon>
    </lineage>
</organism>